<dbReference type="InterPro" id="IPR052308">
    <property type="entry name" value="PPR_domain-containing"/>
</dbReference>
<feature type="coiled-coil region" evidence="3">
    <location>
        <begin position="534"/>
        <end position="589"/>
    </location>
</feature>
<dbReference type="AlphaFoldDB" id="A0A2I0WUP6"/>
<feature type="repeat" description="PPR" evidence="2">
    <location>
        <begin position="380"/>
        <end position="414"/>
    </location>
</feature>
<evidence type="ECO:0000256" key="3">
    <source>
        <dbReference type="SAM" id="Coils"/>
    </source>
</evidence>
<sequence length="628" mass="70817">MAFFKLLPRGLRRRRSFILSLVSQFSFSSPEDAAAERRRRRRLLGMPPPSSLGDIPRPSPPDQPPVRKAQTSPSIPKLPEPASSLSGPRLLLHNNILSLLRSGDLQEADLLVRHSVYSSCRPTIYTVNAVLSALLGESLHSELLALHRFVNQAGIAPTVVTHNLLIQSYIDSRKLDLAVSYYRFLCRDLPLLPSPSTYRILVKALLSASRMEEALQLKDEMIAMTEPDLEVYNLLISWLVDNGDPDGALALYEELTGMLGENLKAFGGIVDGSLMKAYFKKGMEREALELYNSALGEDGSPFRFSVQSYNSVLDAFCKNGKFEEALYLFERMMGEHSPPRRLSVNLESFNLMVDGYCATGRFKEAIDVLRKIGEKKISADTLSYNNLIRKLGQNGMVVEAEELYREMSEYGIKPNELTFVLLMEACFGSNRIEDAIRYFSDMDDAGVQPETLAYNTVLCGQVKVGNLTEAKAFFDRMMEKEVKRDLVTYEVLLKAFCDSNRWEDVFGVVRALLMDSKMVFQPQMRELVEDAARREKMEGELARLYDEVEKEKEDALAQAAEEKARADALSREERLRKRAEAKAKQAATTKITKEHIEMHIKRFSLNNVEEKQDVPLFSGIFGNGGPSK</sequence>
<feature type="repeat" description="PPR" evidence="2">
    <location>
        <begin position="450"/>
        <end position="484"/>
    </location>
</feature>
<dbReference type="NCBIfam" id="TIGR00756">
    <property type="entry name" value="PPR"/>
    <property type="match status" value="7"/>
</dbReference>
<dbReference type="Gene3D" id="1.25.40.10">
    <property type="entry name" value="Tetratricopeptide repeat domain"/>
    <property type="match status" value="4"/>
</dbReference>
<evidence type="ECO:0000313" key="6">
    <source>
        <dbReference type="Proteomes" id="UP000233837"/>
    </source>
</evidence>
<accession>A0A2I0WUP6</accession>
<reference evidence="5 6" key="1">
    <citation type="journal article" date="2016" name="Sci. Rep.">
        <title>The Dendrobium catenatum Lindl. genome sequence provides insights into polysaccharide synthase, floral development and adaptive evolution.</title>
        <authorList>
            <person name="Zhang G.Q."/>
            <person name="Xu Q."/>
            <person name="Bian C."/>
            <person name="Tsai W.C."/>
            <person name="Yeh C.M."/>
            <person name="Liu K.W."/>
            <person name="Yoshida K."/>
            <person name="Zhang L.S."/>
            <person name="Chang S.B."/>
            <person name="Chen F."/>
            <person name="Shi Y."/>
            <person name="Su Y.Y."/>
            <person name="Zhang Y.Q."/>
            <person name="Chen L.J."/>
            <person name="Yin Y."/>
            <person name="Lin M."/>
            <person name="Huang H."/>
            <person name="Deng H."/>
            <person name="Wang Z.W."/>
            <person name="Zhu S.L."/>
            <person name="Zhao X."/>
            <person name="Deng C."/>
            <person name="Niu S.C."/>
            <person name="Huang J."/>
            <person name="Wang M."/>
            <person name="Liu G.H."/>
            <person name="Yang H.J."/>
            <person name="Xiao X.J."/>
            <person name="Hsiao Y.Y."/>
            <person name="Wu W.L."/>
            <person name="Chen Y.Y."/>
            <person name="Mitsuda N."/>
            <person name="Ohme-Takagi M."/>
            <person name="Luo Y.B."/>
            <person name="Van de Peer Y."/>
            <person name="Liu Z.J."/>
        </authorList>
    </citation>
    <scope>NUCLEOTIDE SEQUENCE [LARGE SCALE GENOMIC DNA]</scope>
    <source>
        <tissue evidence="5">The whole plant</tissue>
    </source>
</reference>
<feature type="repeat" description="PPR" evidence="2">
    <location>
        <begin position="345"/>
        <end position="379"/>
    </location>
</feature>
<keyword evidence="6" id="KW-1185">Reference proteome</keyword>
<dbReference type="PANTHER" id="PTHR47937">
    <property type="entry name" value="PLASTID TRANSCRIPTIONALLY ACTIVE CHROMOSOME 2-LIKE PROTEIN"/>
    <property type="match status" value="1"/>
</dbReference>
<keyword evidence="3" id="KW-0175">Coiled coil</keyword>
<dbReference type="PANTHER" id="PTHR47937:SF5">
    <property type="entry name" value="PENTATRICOPEPTIDE REPEAT-CONTAINING PROTEIN"/>
    <property type="match status" value="1"/>
</dbReference>
<dbReference type="EMBL" id="KZ502442">
    <property type="protein sequence ID" value="PKU79353.1"/>
    <property type="molecule type" value="Genomic_DNA"/>
</dbReference>
<feature type="repeat" description="PPR" evidence="2">
    <location>
        <begin position="305"/>
        <end position="339"/>
    </location>
</feature>
<evidence type="ECO:0000256" key="4">
    <source>
        <dbReference type="SAM" id="MobiDB-lite"/>
    </source>
</evidence>
<evidence type="ECO:0000256" key="1">
    <source>
        <dbReference type="ARBA" id="ARBA00022737"/>
    </source>
</evidence>
<evidence type="ECO:0000313" key="5">
    <source>
        <dbReference type="EMBL" id="PKU79353.1"/>
    </source>
</evidence>
<name>A0A2I0WUP6_9ASPA</name>
<dbReference type="OrthoDB" id="185373at2759"/>
<dbReference type="Pfam" id="PF01535">
    <property type="entry name" value="PPR"/>
    <property type="match status" value="5"/>
</dbReference>
<reference evidence="5 6" key="2">
    <citation type="journal article" date="2017" name="Nature">
        <title>The Apostasia genome and the evolution of orchids.</title>
        <authorList>
            <person name="Zhang G.Q."/>
            <person name="Liu K.W."/>
            <person name="Li Z."/>
            <person name="Lohaus R."/>
            <person name="Hsiao Y.Y."/>
            <person name="Niu S.C."/>
            <person name="Wang J.Y."/>
            <person name="Lin Y.C."/>
            <person name="Xu Q."/>
            <person name="Chen L.J."/>
            <person name="Yoshida K."/>
            <person name="Fujiwara S."/>
            <person name="Wang Z.W."/>
            <person name="Zhang Y.Q."/>
            <person name="Mitsuda N."/>
            <person name="Wang M."/>
            <person name="Liu G.H."/>
            <person name="Pecoraro L."/>
            <person name="Huang H.X."/>
            <person name="Xiao X.J."/>
            <person name="Lin M."/>
            <person name="Wu X.Y."/>
            <person name="Wu W.L."/>
            <person name="Chen Y.Y."/>
            <person name="Chang S.B."/>
            <person name="Sakamoto S."/>
            <person name="Ohme-Takagi M."/>
            <person name="Yagi M."/>
            <person name="Zeng S.J."/>
            <person name="Shen C.Y."/>
            <person name="Yeh C.M."/>
            <person name="Luo Y.B."/>
            <person name="Tsai W.C."/>
            <person name="Van de Peer Y."/>
            <person name="Liu Z.J."/>
        </authorList>
    </citation>
    <scope>NUCLEOTIDE SEQUENCE [LARGE SCALE GENOMIC DNA]</scope>
    <source>
        <tissue evidence="5">The whole plant</tissue>
    </source>
</reference>
<gene>
    <name evidence="5" type="ORF">MA16_Dca000698</name>
</gene>
<dbReference type="PROSITE" id="PS51375">
    <property type="entry name" value="PPR"/>
    <property type="match status" value="5"/>
</dbReference>
<keyword evidence="1" id="KW-0677">Repeat</keyword>
<feature type="repeat" description="PPR" evidence="2">
    <location>
        <begin position="415"/>
        <end position="449"/>
    </location>
</feature>
<evidence type="ECO:0000256" key="2">
    <source>
        <dbReference type="PROSITE-ProRule" id="PRU00708"/>
    </source>
</evidence>
<feature type="region of interest" description="Disordered" evidence="4">
    <location>
        <begin position="44"/>
        <end position="83"/>
    </location>
</feature>
<dbReference type="Proteomes" id="UP000233837">
    <property type="component" value="Unassembled WGS sequence"/>
</dbReference>
<organism evidence="5 6">
    <name type="scientific">Dendrobium catenatum</name>
    <dbReference type="NCBI Taxonomy" id="906689"/>
    <lineage>
        <taxon>Eukaryota</taxon>
        <taxon>Viridiplantae</taxon>
        <taxon>Streptophyta</taxon>
        <taxon>Embryophyta</taxon>
        <taxon>Tracheophyta</taxon>
        <taxon>Spermatophyta</taxon>
        <taxon>Magnoliopsida</taxon>
        <taxon>Liliopsida</taxon>
        <taxon>Asparagales</taxon>
        <taxon>Orchidaceae</taxon>
        <taxon>Epidendroideae</taxon>
        <taxon>Malaxideae</taxon>
        <taxon>Dendrobiinae</taxon>
        <taxon>Dendrobium</taxon>
    </lineage>
</organism>
<dbReference type="Pfam" id="PF13041">
    <property type="entry name" value="PPR_2"/>
    <property type="match status" value="2"/>
</dbReference>
<proteinExistence type="predicted"/>
<protein>
    <submittedName>
        <fullName evidence="5">Pentatricopeptide repeat-containing protein</fullName>
    </submittedName>
</protein>
<dbReference type="SUPFAM" id="SSF48452">
    <property type="entry name" value="TPR-like"/>
    <property type="match status" value="2"/>
</dbReference>
<dbReference type="InterPro" id="IPR011990">
    <property type="entry name" value="TPR-like_helical_dom_sf"/>
</dbReference>
<dbReference type="InterPro" id="IPR002885">
    <property type="entry name" value="PPR_rpt"/>
</dbReference>